<protein>
    <submittedName>
        <fullName evidence="1">Uncharacterized protein</fullName>
    </submittedName>
</protein>
<dbReference type="OrthoDB" id="195399at2"/>
<evidence type="ECO:0000313" key="1">
    <source>
        <dbReference type="EMBL" id="TLD71249.1"/>
    </source>
</evidence>
<sequence length="158" mass="17471">MSSSHAILPHPNLRRTLTMALLWLFAASLPLAANPERQAEHAVLYLAGQYEPEGFDFRSDIWQRDLNPNVGKAVRIQMFKGNDYRICVAVPPQSGVQIEAHLLDTTGKKIEQLIQTTEGSWGSVLHVKPPATGVYMLTIRRSGGAEITIPCSMISGYK</sequence>
<organism evidence="1 2">
    <name type="scientific">Phragmitibacter flavus</name>
    <dbReference type="NCBI Taxonomy" id="2576071"/>
    <lineage>
        <taxon>Bacteria</taxon>
        <taxon>Pseudomonadati</taxon>
        <taxon>Verrucomicrobiota</taxon>
        <taxon>Verrucomicrobiia</taxon>
        <taxon>Verrucomicrobiales</taxon>
        <taxon>Verrucomicrobiaceae</taxon>
        <taxon>Phragmitibacter</taxon>
    </lineage>
</organism>
<evidence type="ECO:0000313" key="2">
    <source>
        <dbReference type="Proteomes" id="UP000306196"/>
    </source>
</evidence>
<proteinExistence type="predicted"/>
<dbReference type="EMBL" id="VAUV01000005">
    <property type="protein sequence ID" value="TLD71249.1"/>
    <property type="molecule type" value="Genomic_DNA"/>
</dbReference>
<gene>
    <name evidence="1" type="ORF">FEM03_06860</name>
</gene>
<name>A0A5R8KI09_9BACT</name>
<accession>A0A5R8KI09</accession>
<comment type="caution">
    <text evidence="1">The sequence shown here is derived from an EMBL/GenBank/DDBJ whole genome shotgun (WGS) entry which is preliminary data.</text>
</comment>
<reference evidence="1 2" key="1">
    <citation type="submission" date="2019-05" db="EMBL/GenBank/DDBJ databases">
        <title>Verrucobacter flavum gen. nov., sp. nov. a new member of the family Verrucomicrobiaceae.</title>
        <authorList>
            <person name="Szuroczki S."/>
            <person name="Abbaszade G."/>
            <person name="Szabo A."/>
            <person name="Felfoldi T."/>
            <person name="Schumann P."/>
            <person name="Boka K."/>
            <person name="Keki Z."/>
            <person name="Toumi M."/>
            <person name="Toth E."/>
        </authorList>
    </citation>
    <scope>NUCLEOTIDE SEQUENCE [LARGE SCALE GENOMIC DNA]</scope>
    <source>
        <strain evidence="1 2">MG-N-17</strain>
    </source>
</reference>
<keyword evidence="2" id="KW-1185">Reference proteome</keyword>
<dbReference type="RefSeq" id="WP_138085462.1">
    <property type="nucleotide sequence ID" value="NZ_VAUV01000005.1"/>
</dbReference>
<dbReference type="Proteomes" id="UP000306196">
    <property type="component" value="Unassembled WGS sequence"/>
</dbReference>
<dbReference type="AlphaFoldDB" id="A0A5R8KI09"/>